<comment type="caution">
    <text evidence="4">The sequence shown here is derived from an EMBL/GenBank/DDBJ whole genome shotgun (WGS) entry which is preliminary data.</text>
</comment>
<evidence type="ECO:0000259" key="3">
    <source>
        <dbReference type="PROSITE" id="PS50977"/>
    </source>
</evidence>
<reference evidence="4 5" key="1">
    <citation type="submission" date="2020-05" db="EMBL/GenBank/DDBJ databases">
        <title>Genomic Encyclopedia of Type Strains, Phase III (KMG-III): the genomes of soil and plant-associated and newly described type strains.</title>
        <authorList>
            <person name="Whitman W."/>
        </authorList>
    </citation>
    <scope>NUCLEOTIDE SEQUENCE [LARGE SCALE GENOMIC DNA]</scope>
    <source>
        <strain evidence="4 5">KCTC 19046</strain>
    </source>
</reference>
<accession>A0ABX1ZYG0</accession>
<evidence type="ECO:0000256" key="2">
    <source>
        <dbReference type="PROSITE-ProRule" id="PRU00335"/>
    </source>
</evidence>
<feature type="domain" description="HTH tetR-type" evidence="3">
    <location>
        <begin position="2"/>
        <end position="62"/>
    </location>
</feature>
<feature type="DNA-binding region" description="H-T-H motif" evidence="2">
    <location>
        <begin position="25"/>
        <end position="44"/>
    </location>
</feature>
<dbReference type="Gene3D" id="1.10.357.10">
    <property type="entry name" value="Tetracycline Repressor, domain 2"/>
    <property type="match status" value="1"/>
</dbReference>
<keyword evidence="1 2" id="KW-0238">DNA-binding</keyword>
<organism evidence="4 5">
    <name type="scientific">Isoptericola halotolerans</name>
    <dbReference type="NCBI Taxonomy" id="300560"/>
    <lineage>
        <taxon>Bacteria</taxon>
        <taxon>Bacillati</taxon>
        <taxon>Actinomycetota</taxon>
        <taxon>Actinomycetes</taxon>
        <taxon>Micrococcales</taxon>
        <taxon>Promicromonosporaceae</taxon>
        <taxon>Isoptericola</taxon>
    </lineage>
</organism>
<evidence type="ECO:0000313" key="5">
    <source>
        <dbReference type="Proteomes" id="UP000757540"/>
    </source>
</evidence>
<sequence length="182" mass="19694">MASTRERALHAAVDEVADHGIRALTHTRVDRRAGLPPGSTSNWFRTRSALLAGLVEHIAASERTTAPTRAAEQITSPDALVDTLTATIEALTGEHARRTRVRLTLFLDAAHDDELLAPLHEQRAAFVTWTTALLAQVGARHPAEAARTLLACGNGLVFHRLTVDPEAPVRPVVERAVRACLD</sequence>
<dbReference type="EMBL" id="JABEZU010000001">
    <property type="protein sequence ID" value="NOV95569.1"/>
    <property type="molecule type" value="Genomic_DNA"/>
</dbReference>
<dbReference type="RefSeq" id="WP_171781853.1">
    <property type="nucleotide sequence ID" value="NZ_BAAAML010000002.1"/>
</dbReference>
<name>A0ABX1ZYG0_9MICO</name>
<proteinExistence type="predicted"/>
<gene>
    <name evidence="4" type="ORF">HDG69_000122</name>
</gene>
<keyword evidence="5" id="KW-1185">Reference proteome</keyword>
<dbReference type="InterPro" id="IPR001647">
    <property type="entry name" value="HTH_TetR"/>
</dbReference>
<dbReference type="GO" id="GO:0003677">
    <property type="term" value="F:DNA binding"/>
    <property type="evidence" value="ECO:0007669"/>
    <property type="project" value="UniProtKB-KW"/>
</dbReference>
<dbReference type="InterPro" id="IPR036271">
    <property type="entry name" value="Tet_transcr_reg_TetR-rel_C_sf"/>
</dbReference>
<evidence type="ECO:0000256" key="1">
    <source>
        <dbReference type="ARBA" id="ARBA00023125"/>
    </source>
</evidence>
<protein>
    <submittedName>
        <fullName evidence="4">DNA-binding transcriptional regulator YbjK</fullName>
    </submittedName>
</protein>
<evidence type="ECO:0000313" key="4">
    <source>
        <dbReference type="EMBL" id="NOV95569.1"/>
    </source>
</evidence>
<dbReference type="PROSITE" id="PS50977">
    <property type="entry name" value="HTH_TETR_2"/>
    <property type="match status" value="1"/>
</dbReference>
<dbReference type="Proteomes" id="UP000757540">
    <property type="component" value="Unassembled WGS sequence"/>
</dbReference>
<dbReference type="SUPFAM" id="SSF48498">
    <property type="entry name" value="Tetracyclin repressor-like, C-terminal domain"/>
    <property type="match status" value="1"/>
</dbReference>
<dbReference type="SUPFAM" id="SSF46689">
    <property type="entry name" value="Homeodomain-like"/>
    <property type="match status" value="1"/>
</dbReference>
<dbReference type="InterPro" id="IPR041583">
    <property type="entry name" value="TetR_C_31"/>
</dbReference>
<dbReference type="InterPro" id="IPR009057">
    <property type="entry name" value="Homeodomain-like_sf"/>
</dbReference>
<dbReference type="Pfam" id="PF17940">
    <property type="entry name" value="TetR_C_31"/>
    <property type="match status" value="1"/>
</dbReference>